<dbReference type="EMBL" id="VSRR010021348">
    <property type="protein sequence ID" value="MPC63856.1"/>
    <property type="molecule type" value="Genomic_DNA"/>
</dbReference>
<evidence type="ECO:0000313" key="2">
    <source>
        <dbReference type="EMBL" id="MPC63856.1"/>
    </source>
</evidence>
<accession>A0A5B7H1X4</accession>
<keyword evidence="3" id="KW-1185">Reference proteome</keyword>
<proteinExistence type="predicted"/>
<comment type="caution">
    <text evidence="2">The sequence shown here is derived from an EMBL/GenBank/DDBJ whole genome shotgun (WGS) entry which is preliminary data.</text>
</comment>
<dbReference type="Proteomes" id="UP000324222">
    <property type="component" value="Unassembled WGS sequence"/>
</dbReference>
<sequence>MADSGVRGSERPEGSEPDLEKARKLVCWDDCEHETGNNNKRPRQDLLEEVKEELVAVRQQCEGHIGVVESQVDSHPCAVVVDIGAVKTIIREEAVAVKDLPVSDRQLSGLTGHCEITDTTVIACGHQAVASSGSREVDRDAGEAIPALSPHGVDLEVCRSTKLIPDQVVKLEKQLMEHEDVFS</sequence>
<organism evidence="2 3">
    <name type="scientific">Portunus trituberculatus</name>
    <name type="common">Swimming crab</name>
    <name type="synonym">Neptunus trituberculatus</name>
    <dbReference type="NCBI Taxonomy" id="210409"/>
    <lineage>
        <taxon>Eukaryota</taxon>
        <taxon>Metazoa</taxon>
        <taxon>Ecdysozoa</taxon>
        <taxon>Arthropoda</taxon>
        <taxon>Crustacea</taxon>
        <taxon>Multicrustacea</taxon>
        <taxon>Malacostraca</taxon>
        <taxon>Eumalacostraca</taxon>
        <taxon>Eucarida</taxon>
        <taxon>Decapoda</taxon>
        <taxon>Pleocyemata</taxon>
        <taxon>Brachyura</taxon>
        <taxon>Eubrachyura</taxon>
        <taxon>Portunoidea</taxon>
        <taxon>Portunidae</taxon>
        <taxon>Portuninae</taxon>
        <taxon>Portunus</taxon>
    </lineage>
</organism>
<name>A0A5B7H1X4_PORTR</name>
<reference evidence="2 3" key="1">
    <citation type="submission" date="2019-05" db="EMBL/GenBank/DDBJ databases">
        <title>Another draft genome of Portunus trituberculatus and its Hox gene families provides insights of decapod evolution.</title>
        <authorList>
            <person name="Jeong J.-H."/>
            <person name="Song I."/>
            <person name="Kim S."/>
            <person name="Choi T."/>
            <person name="Kim D."/>
            <person name="Ryu S."/>
            <person name="Kim W."/>
        </authorList>
    </citation>
    <scope>NUCLEOTIDE SEQUENCE [LARGE SCALE GENOMIC DNA]</scope>
    <source>
        <tissue evidence="2">Muscle</tissue>
    </source>
</reference>
<feature type="region of interest" description="Disordered" evidence="1">
    <location>
        <begin position="1"/>
        <end position="21"/>
    </location>
</feature>
<evidence type="ECO:0000313" key="3">
    <source>
        <dbReference type="Proteomes" id="UP000324222"/>
    </source>
</evidence>
<evidence type="ECO:0000256" key="1">
    <source>
        <dbReference type="SAM" id="MobiDB-lite"/>
    </source>
</evidence>
<feature type="compositionally biased region" description="Basic and acidic residues" evidence="1">
    <location>
        <begin position="8"/>
        <end position="21"/>
    </location>
</feature>
<dbReference type="AlphaFoldDB" id="A0A5B7H1X4"/>
<gene>
    <name evidence="2" type="ORF">E2C01_057963</name>
</gene>
<protein>
    <submittedName>
        <fullName evidence="2">Uncharacterized protein</fullName>
    </submittedName>
</protein>